<dbReference type="EMBL" id="NBSK02000004">
    <property type="protein sequence ID" value="KAJ0212045.1"/>
    <property type="molecule type" value="Genomic_DNA"/>
</dbReference>
<sequence length="194" mass="22103">MVIEVGLSLSFLAEDFNTTCHTQNQYIIVQRHGKTTYELLNQSDEHSKFEDKADQGVFLGYSSISKAFRVFNLSRKLAEEKICVAFDEESIIHDHHSSILNVLTYSPLDPFPELLSNDVDPAIPNINQLISSQPISEDQPIVTEEAESLNQEVSAHRNTNESSNPRIIQDYPRSQIIRDINSRILTRSRVNINF</sequence>
<feature type="domain" description="Retroviral polymerase SH3-like" evidence="1">
    <location>
        <begin position="41"/>
        <end position="93"/>
    </location>
</feature>
<name>A0A9R1VT07_LACSA</name>
<proteinExistence type="predicted"/>
<gene>
    <name evidence="2" type="ORF">LSAT_V11C400207420</name>
</gene>
<evidence type="ECO:0000313" key="2">
    <source>
        <dbReference type="EMBL" id="KAJ0212045.1"/>
    </source>
</evidence>
<reference evidence="2 3" key="1">
    <citation type="journal article" date="2017" name="Nat. Commun.">
        <title>Genome assembly with in vitro proximity ligation data and whole-genome triplication in lettuce.</title>
        <authorList>
            <person name="Reyes-Chin-Wo S."/>
            <person name="Wang Z."/>
            <person name="Yang X."/>
            <person name="Kozik A."/>
            <person name="Arikit S."/>
            <person name="Song C."/>
            <person name="Xia L."/>
            <person name="Froenicke L."/>
            <person name="Lavelle D.O."/>
            <person name="Truco M.J."/>
            <person name="Xia R."/>
            <person name="Zhu S."/>
            <person name="Xu C."/>
            <person name="Xu H."/>
            <person name="Xu X."/>
            <person name="Cox K."/>
            <person name="Korf I."/>
            <person name="Meyers B.C."/>
            <person name="Michelmore R.W."/>
        </authorList>
    </citation>
    <scope>NUCLEOTIDE SEQUENCE [LARGE SCALE GENOMIC DNA]</scope>
    <source>
        <strain evidence="3">cv. Salinas</strain>
        <tissue evidence="2">Seedlings</tissue>
    </source>
</reference>
<dbReference type="AlphaFoldDB" id="A0A9R1VT07"/>
<dbReference type="Pfam" id="PF25597">
    <property type="entry name" value="SH3_retrovirus"/>
    <property type="match status" value="1"/>
</dbReference>
<dbReference type="InterPro" id="IPR057670">
    <property type="entry name" value="SH3_retrovirus"/>
</dbReference>
<accession>A0A9R1VT07</accession>
<keyword evidence="3" id="KW-1185">Reference proteome</keyword>
<evidence type="ECO:0000259" key="1">
    <source>
        <dbReference type="Pfam" id="PF25597"/>
    </source>
</evidence>
<organism evidence="2 3">
    <name type="scientific">Lactuca sativa</name>
    <name type="common">Garden lettuce</name>
    <dbReference type="NCBI Taxonomy" id="4236"/>
    <lineage>
        <taxon>Eukaryota</taxon>
        <taxon>Viridiplantae</taxon>
        <taxon>Streptophyta</taxon>
        <taxon>Embryophyta</taxon>
        <taxon>Tracheophyta</taxon>
        <taxon>Spermatophyta</taxon>
        <taxon>Magnoliopsida</taxon>
        <taxon>eudicotyledons</taxon>
        <taxon>Gunneridae</taxon>
        <taxon>Pentapetalae</taxon>
        <taxon>asterids</taxon>
        <taxon>campanulids</taxon>
        <taxon>Asterales</taxon>
        <taxon>Asteraceae</taxon>
        <taxon>Cichorioideae</taxon>
        <taxon>Cichorieae</taxon>
        <taxon>Lactucinae</taxon>
        <taxon>Lactuca</taxon>
    </lineage>
</organism>
<evidence type="ECO:0000313" key="3">
    <source>
        <dbReference type="Proteomes" id="UP000235145"/>
    </source>
</evidence>
<protein>
    <recommendedName>
        <fullName evidence="1">Retroviral polymerase SH3-like domain-containing protein</fullName>
    </recommendedName>
</protein>
<comment type="caution">
    <text evidence="2">The sequence shown here is derived from an EMBL/GenBank/DDBJ whole genome shotgun (WGS) entry which is preliminary data.</text>
</comment>
<dbReference type="Proteomes" id="UP000235145">
    <property type="component" value="Unassembled WGS sequence"/>
</dbReference>